<dbReference type="Gene3D" id="3.40.50.300">
    <property type="entry name" value="P-loop containing nucleotide triphosphate hydrolases"/>
    <property type="match status" value="1"/>
</dbReference>
<dbReference type="EMBL" id="CP018335">
    <property type="protein sequence ID" value="APM40707.1"/>
    <property type="molecule type" value="Genomic_DNA"/>
</dbReference>
<dbReference type="InterPro" id="IPR027417">
    <property type="entry name" value="P-loop_NTPase"/>
</dbReference>
<protein>
    <submittedName>
        <fullName evidence="5">ABC transporter</fullName>
    </submittedName>
</protein>
<name>A0A1L5FCK0_CLOKL</name>
<gene>
    <name evidence="5" type="ORF">BS101_19245</name>
</gene>
<evidence type="ECO:0000259" key="4">
    <source>
        <dbReference type="PROSITE" id="PS50893"/>
    </source>
</evidence>
<feature type="domain" description="ABC transporter" evidence="4">
    <location>
        <begin position="2"/>
        <end position="225"/>
    </location>
</feature>
<dbReference type="InterPro" id="IPR003593">
    <property type="entry name" value="AAA+_ATPase"/>
</dbReference>
<keyword evidence="2" id="KW-0547">Nucleotide-binding</keyword>
<evidence type="ECO:0000313" key="6">
    <source>
        <dbReference type="Proteomes" id="UP000184604"/>
    </source>
</evidence>
<keyword evidence="3" id="KW-0067">ATP-binding</keyword>
<dbReference type="PANTHER" id="PTHR42939">
    <property type="entry name" value="ABC TRANSPORTER ATP-BINDING PROTEIN ALBC-RELATED"/>
    <property type="match status" value="1"/>
</dbReference>
<evidence type="ECO:0000256" key="1">
    <source>
        <dbReference type="ARBA" id="ARBA00022448"/>
    </source>
</evidence>
<keyword evidence="1" id="KW-0813">Transport</keyword>
<dbReference type="Proteomes" id="UP000184604">
    <property type="component" value="Chromosome"/>
</dbReference>
<dbReference type="GO" id="GO:0016887">
    <property type="term" value="F:ATP hydrolysis activity"/>
    <property type="evidence" value="ECO:0007669"/>
    <property type="project" value="InterPro"/>
</dbReference>
<dbReference type="InterPro" id="IPR003439">
    <property type="entry name" value="ABC_transporter-like_ATP-bd"/>
</dbReference>
<dbReference type="PROSITE" id="PS50893">
    <property type="entry name" value="ABC_TRANSPORTER_2"/>
    <property type="match status" value="1"/>
</dbReference>
<dbReference type="AlphaFoldDB" id="A0A1L5FCK0"/>
<dbReference type="InterPro" id="IPR051782">
    <property type="entry name" value="ABC_Transporter_VariousFunc"/>
</dbReference>
<evidence type="ECO:0000313" key="5">
    <source>
        <dbReference type="EMBL" id="APM40707.1"/>
    </source>
</evidence>
<evidence type="ECO:0000256" key="2">
    <source>
        <dbReference type="ARBA" id="ARBA00022741"/>
    </source>
</evidence>
<reference evidence="5 6" key="1">
    <citation type="submission" date="2016-12" db="EMBL/GenBank/DDBJ databases">
        <title>Complete genome sequence of Clostridium kluyveri JZZ isolated from the pit mud of a Chinese flavor liquor-making factory.</title>
        <authorList>
            <person name="Wang Y."/>
        </authorList>
    </citation>
    <scope>NUCLEOTIDE SEQUENCE [LARGE SCALE GENOMIC DNA]</scope>
    <source>
        <strain evidence="5 6">JZZ</strain>
    </source>
</reference>
<dbReference type="GO" id="GO:0005524">
    <property type="term" value="F:ATP binding"/>
    <property type="evidence" value="ECO:0007669"/>
    <property type="project" value="UniProtKB-KW"/>
</dbReference>
<dbReference type="RefSeq" id="WP_073540274.1">
    <property type="nucleotide sequence ID" value="NZ_CP018335.1"/>
</dbReference>
<dbReference type="OrthoDB" id="9804819at2"/>
<dbReference type="SUPFAM" id="SSF52540">
    <property type="entry name" value="P-loop containing nucleoside triphosphate hydrolases"/>
    <property type="match status" value="1"/>
</dbReference>
<evidence type="ECO:0000256" key="3">
    <source>
        <dbReference type="ARBA" id="ARBA00022840"/>
    </source>
</evidence>
<accession>A0A1L5FCK0</accession>
<dbReference type="CDD" id="cd03230">
    <property type="entry name" value="ABC_DR_subfamily_A"/>
    <property type="match status" value="1"/>
</dbReference>
<sequence length="281" mass="31300">MIEFKNVTKSYGKLTTLNNISISIKEPGIYCLLGRNGAGKTTMLKTMAGHIAATSGEVEINGKKVDMMDMPNDIHFVEADARQFNIRLNELIHAAANINPLFDYSFAINLAERFKLDTHKKYNQLSFGMKSMVNTLIALASSKNTLLLDEPVLGFDPIMRKAFYDMLMESCAEKPKIVVVSTHIVDEMSKVAEQLIIIDKGAPILFCDMNNIDEKAYCVTGSAELVKAATDGLRVIGETKVGNHLSRYIFDRRIDEKDVWISALSLQDFFVGLVGNEKGDY</sequence>
<dbReference type="Pfam" id="PF00005">
    <property type="entry name" value="ABC_tran"/>
    <property type="match status" value="1"/>
</dbReference>
<dbReference type="PANTHER" id="PTHR42939:SF1">
    <property type="entry name" value="ABC TRANSPORTER ATP-BINDING PROTEIN ALBC-RELATED"/>
    <property type="match status" value="1"/>
</dbReference>
<organism evidence="5 6">
    <name type="scientific">Clostridium kluyveri</name>
    <dbReference type="NCBI Taxonomy" id="1534"/>
    <lineage>
        <taxon>Bacteria</taxon>
        <taxon>Bacillati</taxon>
        <taxon>Bacillota</taxon>
        <taxon>Clostridia</taxon>
        <taxon>Eubacteriales</taxon>
        <taxon>Clostridiaceae</taxon>
        <taxon>Clostridium</taxon>
    </lineage>
</organism>
<dbReference type="SMART" id="SM00382">
    <property type="entry name" value="AAA"/>
    <property type="match status" value="1"/>
</dbReference>
<proteinExistence type="predicted"/>